<name>A0A5D4RG69_9BACI</name>
<dbReference type="PROSITE" id="PS51167">
    <property type="entry name" value="CHORISMATE_MUT_1"/>
    <property type="match status" value="1"/>
</dbReference>
<evidence type="ECO:0000313" key="4">
    <source>
        <dbReference type="EMBL" id="TYS49301.1"/>
    </source>
</evidence>
<gene>
    <name evidence="4" type="primary">aroH</name>
    <name evidence="4" type="ORF">FZD51_08795</name>
</gene>
<dbReference type="CDD" id="cd02185">
    <property type="entry name" value="AroH"/>
    <property type="match status" value="1"/>
</dbReference>
<dbReference type="GO" id="GO:0008652">
    <property type="term" value="P:amino acid biosynthetic process"/>
    <property type="evidence" value="ECO:0007669"/>
    <property type="project" value="UniProtKB-UniRule"/>
</dbReference>
<dbReference type="SUPFAM" id="SSF55298">
    <property type="entry name" value="YjgF-like"/>
    <property type="match status" value="1"/>
</dbReference>
<dbReference type="GO" id="GO:0009073">
    <property type="term" value="P:aromatic amino acid family biosynthetic process"/>
    <property type="evidence" value="ECO:0007669"/>
    <property type="project" value="UniProtKB-UniRule"/>
</dbReference>
<reference evidence="4 5" key="1">
    <citation type="submission" date="2019-08" db="EMBL/GenBank/DDBJ databases">
        <title>Bacillus genomes from the desert of Cuatro Cienegas, Coahuila.</title>
        <authorList>
            <person name="Olmedo-Alvarez G."/>
        </authorList>
    </citation>
    <scope>NUCLEOTIDE SEQUENCE [LARGE SCALE GENOMIC DNA]</scope>
    <source>
        <strain evidence="4 5">CH446_14T</strain>
    </source>
</reference>
<keyword evidence="3 4" id="KW-0413">Isomerase</keyword>
<accession>A0A5D4RG69</accession>
<evidence type="ECO:0000313" key="5">
    <source>
        <dbReference type="Proteomes" id="UP000322139"/>
    </source>
</evidence>
<feature type="binding site" evidence="2">
    <location>
        <position position="6"/>
    </location>
    <ligand>
        <name>prephenate</name>
        <dbReference type="ChEBI" id="CHEBI:29934"/>
    </ligand>
</feature>
<dbReference type="PANTHER" id="PTHR21164">
    <property type="entry name" value="CHORISMATE MUTASE"/>
    <property type="match status" value="1"/>
</dbReference>
<sequence>MIRGVRGAITVQSNTEKEIAAAAEWLLKKMIDENSIAPEEVASVFISATDDIDQGFPAKAMRTLDGWKHVPVMCMREMSVQDALPLCIRVMIHLNTEKSQQEISHVYLGGAVVLRPDLEKK</sequence>
<dbReference type="InterPro" id="IPR035959">
    <property type="entry name" value="RutC-like_sf"/>
</dbReference>
<dbReference type="InterPro" id="IPR008243">
    <property type="entry name" value="Chorismate_mutase_AroH"/>
</dbReference>
<evidence type="ECO:0000256" key="2">
    <source>
        <dbReference type="PIRSR" id="PIRSR005965-1"/>
    </source>
</evidence>
<evidence type="ECO:0000256" key="3">
    <source>
        <dbReference type="PROSITE-ProRule" id="PRU00514"/>
    </source>
</evidence>
<keyword evidence="2 3" id="KW-0057">Aromatic amino acid biosynthesis</keyword>
<protein>
    <recommendedName>
        <fullName evidence="1 3">chorismate mutase</fullName>
        <ecNumber evidence="1 3">5.4.99.5</ecNumber>
    </recommendedName>
</protein>
<comment type="caution">
    <text evidence="4">The sequence shown here is derived from an EMBL/GenBank/DDBJ whole genome shotgun (WGS) entry which is preliminary data.</text>
</comment>
<dbReference type="RefSeq" id="WP_148974435.1">
    <property type="nucleotide sequence ID" value="NZ_JBNIKT010000015.1"/>
</dbReference>
<feature type="binding site" evidence="2">
    <location>
        <position position="107"/>
    </location>
    <ligand>
        <name>prephenate</name>
        <dbReference type="ChEBI" id="CHEBI:29934"/>
    </ligand>
</feature>
<evidence type="ECO:0000256" key="1">
    <source>
        <dbReference type="NCBIfam" id="TIGR01796"/>
    </source>
</evidence>
<dbReference type="EC" id="5.4.99.5" evidence="1 3"/>
<organism evidence="4 5">
    <name type="scientific">Bacillus infantis</name>
    <dbReference type="NCBI Taxonomy" id="324767"/>
    <lineage>
        <taxon>Bacteria</taxon>
        <taxon>Bacillati</taxon>
        <taxon>Bacillota</taxon>
        <taxon>Bacilli</taxon>
        <taxon>Bacillales</taxon>
        <taxon>Bacillaceae</taxon>
        <taxon>Bacillus</taxon>
    </lineage>
</organism>
<comment type="catalytic activity">
    <reaction evidence="3">
        <text>chorismate = prephenate</text>
        <dbReference type="Rhea" id="RHEA:13897"/>
        <dbReference type="ChEBI" id="CHEBI:29748"/>
        <dbReference type="ChEBI" id="CHEBI:29934"/>
        <dbReference type="EC" id="5.4.99.5"/>
    </reaction>
</comment>
<dbReference type="Gene3D" id="3.30.1330.40">
    <property type="entry name" value="RutC-like"/>
    <property type="match status" value="1"/>
</dbReference>
<feature type="binding site" evidence="2">
    <location>
        <position position="89"/>
    </location>
    <ligand>
        <name>prephenate</name>
        <dbReference type="ChEBI" id="CHEBI:29934"/>
    </ligand>
</feature>
<proteinExistence type="predicted"/>
<dbReference type="Proteomes" id="UP000322139">
    <property type="component" value="Unassembled WGS sequence"/>
</dbReference>
<dbReference type="Pfam" id="PF07736">
    <property type="entry name" value="CM_1"/>
    <property type="match status" value="1"/>
</dbReference>
<dbReference type="NCBIfam" id="TIGR01796">
    <property type="entry name" value="CM_mono_aroH"/>
    <property type="match status" value="1"/>
</dbReference>
<dbReference type="PANTHER" id="PTHR21164:SF0">
    <property type="entry name" value="CHORISMATE MUTASE AROH"/>
    <property type="match status" value="1"/>
</dbReference>
<dbReference type="UniPathway" id="UPA00120">
    <property type="reaction ID" value="UER00203"/>
</dbReference>
<dbReference type="AlphaFoldDB" id="A0A5D4RG69"/>
<keyword evidence="2 3" id="KW-0028">Amino-acid biosynthesis</keyword>
<dbReference type="PIRSF" id="PIRSF005965">
    <property type="entry name" value="Chor_mut_AroH"/>
    <property type="match status" value="1"/>
</dbReference>
<dbReference type="GO" id="GO:0004106">
    <property type="term" value="F:chorismate mutase activity"/>
    <property type="evidence" value="ECO:0007669"/>
    <property type="project" value="UniProtKB-UniRule"/>
</dbReference>
<dbReference type="EMBL" id="VTER01000004">
    <property type="protein sequence ID" value="TYS49301.1"/>
    <property type="molecule type" value="Genomic_DNA"/>
</dbReference>
<dbReference type="GO" id="GO:0046417">
    <property type="term" value="P:chorismate metabolic process"/>
    <property type="evidence" value="ECO:0007669"/>
    <property type="project" value="TreeGrafter"/>
</dbReference>